<evidence type="ECO:0000313" key="2">
    <source>
        <dbReference type="EMBL" id="WQJ51628.1"/>
    </source>
</evidence>
<accession>A0ABZ0Z2I9</accession>
<feature type="compositionally biased region" description="Basic and acidic residues" evidence="1">
    <location>
        <begin position="204"/>
        <end position="213"/>
    </location>
</feature>
<evidence type="ECO:0000256" key="1">
    <source>
        <dbReference type="SAM" id="MobiDB-lite"/>
    </source>
</evidence>
<dbReference type="Proteomes" id="UP001348805">
    <property type="component" value="Segment"/>
</dbReference>
<dbReference type="EMBL" id="OR769219">
    <property type="protein sequence ID" value="WQJ51628.1"/>
    <property type="molecule type" value="Genomic_DNA"/>
</dbReference>
<organism evidence="2 3">
    <name type="scientific">phage Lak_Megaphage_RVC_AP3_GC26</name>
    <dbReference type="NCBI Taxonomy" id="3109225"/>
    <lineage>
        <taxon>Viruses</taxon>
        <taxon>Duplodnaviria</taxon>
        <taxon>Heunggongvirae</taxon>
        <taxon>Uroviricota</taxon>
        <taxon>Caudoviricetes</taxon>
        <taxon>Caudoviricetes code 15 clade</taxon>
    </lineage>
</organism>
<protein>
    <submittedName>
        <fullName evidence="2">Uncharacterized protein</fullName>
    </submittedName>
</protein>
<reference evidence="2 3" key="1">
    <citation type="submission" date="2023-11" db="EMBL/GenBank/DDBJ databases">
        <authorList>
            <person name="Cook R."/>
            <person name="Crisci M."/>
            <person name="Pye H."/>
            <person name="Adriaenssens E."/>
            <person name="Santini J."/>
        </authorList>
    </citation>
    <scope>NUCLEOTIDE SEQUENCE [LARGE SCALE GENOMIC DNA]</scope>
    <source>
        <strain evidence="2">Lak_Megaphage_RVC_AP3_GC26</strain>
    </source>
</reference>
<keyword evidence="3" id="KW-1185">Reference proteome</keyword>
<feature type="region of interest" description="Disordered" evidence="1">
    <location>
        <begin position="204"/>
        <end position="225"/>
    </location>
</feature>
<sequence length="225" mass="26401">MKKFIFVLVTMFAVTLTTYASKKDTTEIHNLRVENQRLQKYIEEYGPQSDGYSVEDISPIMQLSLETGTGEIRAYGISESRNEMFAYNKAVTHATANLRKKMELYIRYGIDMYNDELETDDGSSISNKTREQVVNACKGIVEGINVIKCQKYYNRYKQMYRYEVCVKYDKENIISNIKSQDRQLLKKEKEFERDMMDAWDELDKYQSDKKKSENTGIPLEPNQDE</sequence>
<proteinExistence type="predicted"/>
<evidence type="ECO:0000313" key="3">
    <source>
        <dbReference type="Proteomes" id="UP001348805"/>
    </source>
</evidence>
<name>A0ABZ0Z2I9_9CAUD</name>